<dbReference type="InterPro" id="IPR036271">
    <property type="entry name" value="Tet_transcr_reg_TetR-rel_C_sf"/>
</dbReference>
<dbReference type="PROSITE" id="PS50977">
    <property type="entry name" value="HTH_TETR_2"/>
    <property type="match status" value="1"/>
</dbReference>
<dbReference type="EMBL" id="JAODIM010000036">
    <property type="protein sequence ID" value="MCU5776702.1"/>
    <property type="molecule type" value="Genomic_DNA"/>
</dbReference>
<dbReference type="SUPFAM" id="SSF48498">
    <property type="entry name" value="Tetracyclin repressor-like, C-terminal domain"/>
    <property type="match status" value="1"/>
</dbReference>
<dbReference type="PANTHER" id="PTHR47506">
    <property type="entry name" value="TRANSCRIPTIONAL REGULATORY PROTEIN"/>
    <property type="match status" value="1"/>
</dbReference>
<evidence type="ECO:0000313" key="6">
    <source>
        <dbReference type="EMBL" id="MCU5776702.1"/>
    </source>
</evidence>
<gene>
    <name evidence="6" type="ORF">N5923_04195</name>
</gene>
<dbReference type="PROSITE" id="PS01081">
    <property type="entry name" value="HTH_TETR_1"/>
    <property type="match status" value="1"/>
</dbReference>
<dbReference type="GO" id="GO:0003677">
    <property type="term" value="F:DNA binding"/>
    <property type="evidence" value="ECO:0007669"/>
    <property type="project" value="UniProtKB-UniRule"/>
</dbReference>
<protein>
    <submittedName>
        <fullName evidence="6">TetR/AcrR family transcriptional regulator</fullName>
    </submittedName>
</protein>
<dbReference type="InterPro" id="IPR009057">
    <property type="entry name" value="Homeodomain-like_sf"/>
</dbReference>
<dbReference type="Pfam" id="PF00440">
    <property type="entry name" value="TetR_N"/>
    <property type="match status" value="1"/>
</dbReference>
<feature type="domain" description="HTH tetR-type" evidence="5">
    <location>
        <begin position="9"/>
        <end position="69"/>
    </location>
</feature>
<evidence type="ECO:0000259" key="5">
    <source>
        <dbReference type="PROSITE" id="PS50977"/>
    </source>
</evidence>
<feature type="DNA-binding region" description="H-T-H motif" evidence="4">
    <location>
        <begin position="32"/>
        <end position="51"/>
    </location>
</feature>
<dbReference type="Proteomes" id="UP001064262">
    <property type="component" value="Unassembled WGS sequence"/>
</dbReference>
<evidence type="ECO:0000256" key="4">
    <source>
        <dbReference type="PROSITE-ProRule" id="PRU00335"/>
    </source>
</evidence>
<dbReference type="AlphaFoldDB" id="A0A9J6PJ02"/>
<dbReference type="InterPro" id="IPR023772">
    <property type="entry name" value="DNA-bd_HTH_TetR-type_CS"/>
</dbReference>
<keyword evidence="3" id="KW-0804">Transcription</keyword>
<dbReference type="SUPFAM" id="SSF46689">
    <property type="entry name" value="Homeodomain-like"/>
    <property type="match status" value="1"/>
</dbReference>
<sequence length="215" mass="23325">MAQRGRPRSFDRQAALIAAMKLFWLKGYTATSMADLYQAMGINSPSLYAAFGSKEDLYQEVLEYYQQSVAPLIWSPLDTASNAREAVQQWLNCSATTLTSADLPPGCMVTLSTVASEGYERLGELVRRARAKGVSMLQARLDQAVAVGELPQSVDTAALSRLYIAIQQGMSLQARDGATTTALLSMADMAMGLWPDISRAGTGNATPVTEYLKRL</sequence>
<keyword evidence="1" id="KW-0805">Transcription regulation</keyword>
<dbReference type="Gene3D" id="1.10.10.60">
    <property type="entry name" value="Homeodomain-like"/>
    <property type="match status" value="1"/>
</dbReference>
<dbReference type="RefSeq" id="WP_267142727.1">
    <property type="nucleotide sequence ID" value="NZ_JAODIL010000072.1"/>
</dbReference>
<proteinExistence type="predicted"/>
<reference evidence="6" key="1">
    <citation type="submission" date="2022-09" db="EMBL/GenBank/DDBJ databases">
        <title>Winslowiella arboricola sp. nov., isolated from bleeding cankers on broadleaf hosts.</title>
        <authorList>
            <person name="Brady C."/>
            <person name="Kaur S."/>
            <person name="Crampton B."/>
            <person name="Maddock D."/>
            <person name="Arnold D."/>
            <person name="Denman S."/>
        </authorList>
    </citation>
    <scope>NUCLEOTIDE SEQUENCE</scope>
    <source>
        <strain evidence="6">BAC 15a-03b</strain>
    </source>
</reference>
<keyword evidence="7" id="KW-1185">Reference proteome</keyword>
<organism evidence="6 7">
    <name type="scientific">Winslowiella arboricola</name>
    <dbReference type="NCBI Taxonomy" id="2978220"/>
    <lineage>
        <taxon>Bacteria</taxon>
        <taxon>Pseudomonadati</taxon>
        <taxon>Pseudomonadota</taxon>
        <taxon>Gammaproteobacteria</taxon>
        <taxon>Enterobacterales</taxon>
        <taxon>Erwiniaceae</taxon>
        <taxon>Winslowiella</taxon>
    </lineage>
</organism>
<dbReference type="Gene3D" id="1.10.357.10">
    <property type="entry name" value="Tetracycline Repressor, domain 2"/>
    <property type="match status" value="1"/>
</dbReference>
<keyword evidence="2 4" id="KW-0238">DNA-binding</keyword>
<accession>A0A9J6PJ02</accession>
<comment type="caution">
    <text evidence="6">The sequence shown here is derived from an EMBL/GenBank/DDBJ whole genome shotgun (WGS) entry which is preliminary data.</text>
</comment>
<dbReference type="InterPro" id="IPR001647">
    <property type="entry name" value="HTH_TetR"/>
</dbReference>
<evidence type="ECO:0000256" key="3">
    <source>
        <dbReference type="ARBA" id="ARBA00023163"/>
    </source>
</evidence>
<evidence type="ECO:0000256" key="1">
    <source>
        <dbReference type="ARBA" id="ARBA00023015"/>
    </source>
</evidence>
<evidence type="ECO:0000313" key="7">
    <source>
        <dbReference type="Proteomes" id="UP001064262"/>
    </source>
</evidence>
<evidence type="ECO:0000256" key="2">
    <source>
        <dbReference type="ARBA" id="ARBA00023125"/>
    </source>
</evidence>
<name>A0A9J6PJ02_9GAMM</name>
<dbReference type="PANTHER" id="PTHR47506:SF1">
    <property type="entry name" value="HTH-TYPE TRANSCRIPTIONAL REGULATOR YJDC"/>
    <property type="match status" value="1"/>
</dbReference>